<dbReference type="InterPro" id="IPR029787">
    <property type="entry name" value="Nucleotide_cyclase"/>
</dbReference>
<dbReference type="SUPFAM" id="SSF55073">
    <property type="entry name" value="Nucleotide cyclase"/>
    <property type="match status" value="1"/>
</dbReference>
<reference evidence="2 3" key="1">
    <citation type="journal article" date="2008" name="Int. J. Syst. Evol. Microbiol.">
        <title>Description of Roseateles aquatilis sp. nov. and Roseateles terrae sp. nov., in the class Betaproteobacteria, and emended description of the genus Roseateles.</title>
        <authorList>
            <person name="Gomila M."/>
            <person name="Bowien B."/>
            <person name="Falsen E."/>
            <person name="Moore E.R."/>
            <person name="Lalucat J."/>
        </authorList>
    </citation>
    <scope>NUCLEOTIDE SEQUENCE [LARGE SCALE GENOMIC DNA]</scope>
    <source>
        <strain evidence="2 3">CCUG 48205</strain>
    </source>
</reference>
<dbReference type="PANTHER" id="PTHR44757:SF2">
    <property type="entry name" value="BIOFILM ARCHITECTURE MAINTENANCE PROTEIN MBAA"/>
    <property type="match status" value="1"/>
</dbReference>
<sequence length="318" mass="34942">MRRRPSGEDMQNHQDAADPTAARMRALLVRAPLAVAFVGAGRFEVVSEHFNHLFGHGDDTDLSGTDQRGALVSDSSHQALQARMGAAFGGGRPLDEEVEFVRRDGSRFWGRLQATPVHWEQPAGEAMWVVEDVTAARTQRMQPTWSAKHDEVTELSNRREIERRLADHVGSRRHEPVSVLFIDIDKFSDVVQGMGAEVADHFLYGLGQMLVTKVRASDVVARLENDHFVVLLPDCDQHYAQIVAEKLRSAIAGYRLRWGLHRTRVKASLGVVQLQPTLDTVDAVLGAGQLACTEAKAAGGDSVRVFVSSGSYEELAGA</sequence>
<dbReference type="InterPro" id="IPR035965">
    <property type="entry name" value="PAS-like_dom_sf"/>
</dbReference>
<comment type="caution">
    <text evidence="2">The sequence shown here is derived from an EMBL/GenBank/DDBJ whole genome shotgun (WGS) entry which is preliminary data.</text>
</comment>
<dbReference type="EMBL" id="NIOF01000004">
    <property type="protein sequence ID" value="OWQ90769.1"/>
    <property type="molecule type" value="Genomic_DNA"/>
</dbReference>
<dbReference type="InterPro" id="IPR001610">
    <property type="entry name" value="PAC"/>
</dbReference>
<evidence type="ECO:0000259" key="1">
    <source>
        <dbReference type="PROSITE" id="PS50887"/>
    </source>
</evidence>
<accession>A0A246JDT8</accession>
<dbReference type="NCBIfam" id="TIGR00229">
    <property type="entry name" value="sensory_box"/>
    <property type="match status" value="1"/>
</dbReference>
<dbReference type="Gene3D" id="3.30.70.270">
    <property type="match status" value="1"/>
</dbReference>
<dbReference type="InterPro" id="IPR052155">
    <property type="entry name" value="Biofilm_reg_signaling"/>
</dbReference>
<dbReference type="Gene3D" id="3.30.450.20">
    <property type="entry name" value="PAS domain"/>
    <property type="match status" value="1"/>
</dbReference>
<dbReference type="SMART" id="SM00267">
    <property type="entry name" value="GGDEF"/>
    <property type="match status" value="1"/>
</dbReference>
<dbReference type="NCBIfam" id="TIGR00254">
    <property type="entry name" value="GGDEF"/>
    <property type="match status" value="1"/>
</dbReference>
<keyword evidence="3" id="KW-1185">Reference proteome</keyword>
<proteinExistence type="predicted"/>
<evidence type="ECO:0000313" key="2">
    <source>
        <dbReference type="EMBL" id="OWQ90769.1"/>
    </source>
</evidence>
<dbReference type="AlphaFoldDB" id="A0A246JDT8"/>
<dbReference type="PROSITE" id="PS50887">
    <property type="entry name" value="GGDEF"/>
    <property type="match status" value="1"/>
</dbReference>
<gene>
    <name evidence="2" type="ORF">CDN99_11375</name>
</gene>
<organism evidence="2 3">
    <name type="scientific">Roseateles aquatilis</name>
    <dbReference type="NCBI Taxonomy" id="431061"/>
    <lineage>
        <taxon>Bacteria</taxon>
        <taxon>Pseudomonadati</taxon>
        <taxon>Pseudomonadota</taxon>
        <taxon>Betaproteobacteria</taxon>
        <taxon>Burkholderiales</taxon>
        <taxon>Sphaerotilaceae</taxon>
        <taxon>Roseateles</taxon>
    </lineage>
</organism>
<evidence type="ECO:0000313" key="3">
    <source>
        <dbReference type="Proteomes" id="UP000197468"/>
    </source>
</evidence>
<dbReference type="SMART" id="SM00086">
    <property type="entry name" value="PAC"/>
    <property type="match status" value="1"/>
</dbReference>
<dbReference type="PANTHER" id="PTHR44757">
    <property type="entry name" value="DIGUANYLATE CYCLASE DGCP"/>
    <property type="match status" value="1"/>
</dbReference>
<dbReference type="InterPro" id="IPR000014">
    <property type="entry name" value="PAS"/>
</dbReference>
<dbReference type="SUPFAM" id="SSF55785">
    <property type="entry name" value="PYP-like sensor domain (PAS domain)"/>
    <property type="match status" value="1"/>
</dbReference>
<dbReference type="InterPro" id="IPR043128">
    <property type="entry name" value="Rev_trsase/Diguanyl_cyclase"/>
</dbReference>
<name>A0A246JDT8_9BURK</name>
<dbReference type="Proteomes" id="UP000197468">
    <property type="component" value="Unassembled WGS sequence"/>
</dbReference>
<feature type="domain" description="GGDEF" evidence="1">
    <location>
        <begin position="175"/>
        <end position="308"/>
    </location>
</feature>
<dbReference type="InterPro" id="IPR000160">
    <property type="entry name" value="GGDEF_dom"/>
</dbReference>
<dbReference type="CDD" id="cd01949">
    <property type="entry name" value="GGDEF"/>
    <property type="match status" value="1"/>
</dbReference>
<protein>
    <recommendedName>
        <fullName evidence="1">GGDEF domain-containing protein</fullName>
    </recommendedName>
</protein>
<dbReference type="Pfam" id="PF00990">
    <property type="entry name" value="GGDEF"/>
    <property type="match status" value="1"/>
</dbReference>
<dbReference type="CDD" id="cd00130">
    <property type="entry name" value="PAS"/>
    <property type="match status" value="1"/>
</dbReference>